<proteinExistence type="predicted"/>
<dbReference type="InterPro" id="IPR027417">
    <property type="entry name" value="P-loop_NTPase"/>
</dbReference>
<keyword evidence="12" id="KW-1185">Reference proteome</keyword>
<dbReference type="GO" id="GO:0016887">
    <property type="term" value="F:ATP hydrolysis activity"/>
    <property type="evidence" value="ECO:0007669"/>
    <property type="project" value="InterPro"/>
</dbReference>
<keyword evidence="3" id="KW-0547">Nucleotide-binding</keyword>
<feature type="domain" description="ABC transmembrane type-2" evidence="10">
    <location>
        <begin position="694"/>
        <end position="934"/>
    </location>
</feature>
<comment type="caution">
    <text evidence="11">The sequence shown here is derived from an EMBL/GenBank/DDBJ whole genome shotgun (WGS) entry which is preliminary data.</text>
</comment>
<dbReference type="Pfam" id="PF00005">
    <property type="entry name" value="ABC_tran"/>
    <property type="match status" value="2"/>
</dbReference>
<evidence type="ECO:0000256" key="1">
    <source>
        <dbReference type="ARBA" id="ARBA00004141"/>
    </source>
</evidence>
<evidence type="ECO:0000256" key="4">
    <source>
        <dbReference type="ARBA" id="ARBA00022840"/>
    </source>
</evidence>
<name>A0AAW9R1Z7_9GAMM</name>
<dbReference type="PANTHER" id="PTHR43038">
    <property type="entry name" value="ATP-BINDING CASSETTE, SUB-FAMILY H, MEMBER 1"/>
    <property type="match status" value="1"/>
</dbReference>
<keyword evidence="5 8" id="KW-1133">Transmembrane helix</keyword>
<protein>
    <submittedName>
        <fullName evidence="11">Ribosome-associated ATPase/putative transporter RbbA</fullName>
    </submittedName>
</protein>
<dbReference type="EMBL" id="JBBDHC010000001">
    <property type="protein sequence ID" value="MEJ1248161.1"/>
    <property type="molecule type" value="Genomic_DNA"/>
</dbReference>
<organism evidence="11 12">
    <name type="scientific">Denitratimonas tolerans</name>
    <dbReference type="NCBI Taxonomy" id="1338420"/>
    <lineage>
        <taxon>Bacteria</taxon>
        <taxon>Pseudomonadati</taxon>
        <taxon>Pseudomonadota</taxon>
        <taxon>Gammaproteobacteria</taxon>
        <taxon>Lysobacterales</taxon>
        <taxon>Lysobacteraceae</taxon>
        <taxon>Denitratimonas</taxon>
    </lineage>
</organism>
<keyword evidence="6 8" id="KW-0472">Membrane</keyword>
<gene>
    <name evidence="11" type="primary">rbbA</name>
    <name evidence="11" type="ORF">WB794_00495</name>
</gene>
<evidence type="ECO:0000313" key="11">
    <source>
        <dbReference type="EMBL" id="MEJ1248161.1"/>
    </source>
</evidence>
<evidence type="ECO:0000256" key="7">
    <source>
        <dbReference type="SAM" id="MobiDB-lite"/>
    </source>
</evidence>
<dbReference type="PROSITE" id="PS51012">
    <property type="entry name" value="ABC_TM2"/>
    <property type="match status" value="1"/>
</dbReference>
<sequence>MSSPPPVVRVAGVHLRYGKVAALAGVDLAFPAGCMVGLIGPDGVGKSSLLSLIAGARALQAGDIETLGGSMRSRSHRNRVCPRIAYMPQGLGRNLYPTLSVEENLQFFARLFGHDAGERRRRIDELTRATGLYPFLARPVGKLSGGMKQKLGLCCALIHDPDLLILDEPTTGVDPLARAQFWDLIGRIRSERRGMSVIVATAYMDEAQDFDWLVAMDVGTVLATGTPQELLERTGTDSLEAAFVRLLPEEKTRDHAPVAIPPLDASEHGIAIEARDLTMRFGDFVAVDRVSFRIRRGEIFGFVGSNGCGKTTTMKMLTGLLPASEGKAWLFGREVDPEDMDTRRRVGYMSQSFSLYGELTVRQNLELHARLFQVPTADIAARVAGMQRRFGLEDMGDSLPGSLPLGMRQRLSLAVAMVHAPELLILDEPTSGVDPVARDGFWRLLVELSRRDRVTIFISTHFMNEAARCDRMSMMHAGRVLDSDAPAALVQKRGAKDLEDAFIGYLLEADGEAAKRAAPGESSDANTGWGEARNPNTTATPASGFASPQPVDAALSHPPPRHVRFSFRRLFAYLWREALELRRDPVRATLALAGSAILMLVMGYGISMDVDDLRYAVLDHDRTQLSESYAFSLSGSRYFIERPPITDHADLDRRMRSGELSLALEIPSGFMRDVLRGNSVQIGAWIDGAMPPRAETVAGYVQGIHLHWLAEQMAQRGVAPAGVAGIETRFRYNPDVKSLPAMVPAVMPLLLLMLPAMLTALAVVREKETGSIINLYVTPVTRSEFLLGKQIPYVVLAMLNFALMTLMSVTLFDVPITGSFAVLALAALLYSLCATGMGLLASSVTKSQIAAMFCAMIGTMIPAAQFSGLIDPVSSLQGGARWLGGIYPATHMIDISRGVFNKALGFSDLHASLRAMALAVPVIVGAGILLVRKQER</sequence>
<evidence type="ECO:0000259" key="9">
    <source>
        <dbReference type="PROSITE" id="PS50893"/>
    </source>
</evidence>
<dbReference type="NCBIfam" id="NF033858">
    <property type="entry name" value="ABC2_perm_RbbA"/>
    <property type="match status" value="1"/>
</dbReference>
<evidence type="ECO:0000256" key="2">
    <source>
        <dbReference type="ARBA" id="ARBA00022692"/>
    </source>
</evidence>
<evidence type="ECO:0000256" key="5">
    <source>
        <dbReference type="ARBA" id="ARBA00022989"/>
    </source>
</evidence>
<dbReference type="GO" id="GO:0016020">
    <property type="term" value="C:membrane"/>
    <property type="evidence" value="ECO:0007669"/>
    <property type="project" value="UniProtKB-SubCell"/>
</dbReference>
<feature type="transmembrane region" description="Helical" evidence="8">
    <location>
        <begin position="849"/>
        <end position="870"/>
    </location>
</feature>
<accession>A0AAW9R1Z7</accession>
<dbReference type="SUPFAM" id="SSF52540">
    <property type="entry name" value="P-loop containing nucleoside triphosphate hydrolases"/>
    <property type="match status" value="2"/>
</dbReference>
<keyword evidence="4" id="KW-0067">ATP-binding</keyword>
<dbReference type="InterPro" id="IPR047651">
    <property type="entry name" value="ABC2_perm_RbbA"/>
</dbReference>
<feature type="transmembrane region" description="Helical" evidence="8">
    <location>
        <begin position="818"/>
        <end position="842"/>
    </location>
</feature>
<dbReference type="InterPro" id="IPR003439">
    <property type="entry name" value="ABC_transporter-like_ATP-bd"/>
</dbReference>
<dbReference type="PROSITE" id="PS50893">
    <property type="entry name" value="ABC_TRANSPORTER_2"/>
    <property type="match status" value="2"/>
</dbReference>
<feature type="domain" description="ABC transporter" evidence="9">
    <location>
        <begin position="8"/>
        <end position="243"/>
    </location>
</feature>
<feature type="transmembrane region" description="Helical" evidence="8">
    <location>
        <begin position="791"/>
        <end position="812"/>
    </location>
</feature>
<dbReference type="Pfam" id="PF12698">
    <property type="entry name" value="ABC2_membrane_3"/>
    <property type="match status" value="1"/>
</dbReference>
<dbReference type="GO" id="GO:0140359">
    <property type="term" value="F:ABC-type transporter activity"/>
    <property type="evidence" value="ECO:0007669"/>
    <property type="project" value="InterPro"/>
</dbReference>
<evidence type="ECO:0000259" key="10">
    <source>
        <dbReference type="PROSITE" id="PS51012"/>
    </source>
</evidence>
<dbReference type="Gene3D" id="3.40.1710.10">
    <property type="entry name" value="abc type-2 transporter like domain"/>
    <property type="match status" value="1"/>
</dbReference>
<dbReference type="CDD" id="cd03230">
    <property type="entry name" value="ABC_DR_subfamily_A"/>
    <property type="match status" value="2"/>
</dbReference>
<comment type="subcellular location">
    <subcellularLocation>
        <location evidence="1">Membrane</location>
        <topology evidence="1">Multi-pass membrane protein</topology>
    </subcellularLocation>
</comment>
<evidence type="ECO:0000313" key="12">
    <source>
        <dbReference type="Proteomes" id="UP001364472"/>
    </source>
</evidence>
<feature type="domain" description="ABC transporter" evidence="9">
    <location>
        <begin position="272"/>
        <end position="502"/>
    </location>
</feature>
<dbReference type="InterPro" id="IPR047817">
    <property type="entry name" value="ABC2_TM_bact-type"/>
</dbReference>
<dbReference type="InterPro" id="IPR003593">
    <property type="entry name" value="AAA+_ATPase"/>
</dbReference>
<dbReference type="SMART" id="SM00382">
    <property type="entry name" value="AAA"/>
    <property type="match status" value="2"/>
</dbReference>
<dbReference type="PANTHER" id="PTHR43038:SF4">
    <property type="entry name" value="RIBOSOME-ASSOCIATED ATPASE"/>
    <property type="match status" value="1"/>
</dbReference>
<feature type="region of interest" description="Disordered" evidence="7">
    <location>
        <begin position="516"/>
        <end position="553"/>
    </location>
</feature>
<keyword evidence="2 8" id="KW-0812">Transmembrane</keyword>
<evidence type="ECO:0000256" key="3">
    <source>
        <dbReference type="ARBA" id="ARBA00022741"/>
    </source>
</evidence>
<evidence type="ECO:0000256" key="8">
    <source>
        <dbReference type="SAM" id="Phobius"/>
    </source>
</evidence>
<dbReference type="GO" id="GO:0005524">
    <property type="term" value="F:ATP binding"/>
    <property type="evidence" value="ECO:0007669"/>
    <property type="project" value="UniProtKB-KW"/>
</dbReference>
<reference evidence="11 12" key="1">
    <citation type="journal article" date="2016" name="Antonie Van Leeuwenhoek">
        <title>Denitratimonas tolerans gen. nov., sp. nov., a denitrifying bacterium isolated from a bioreactor for tannery wastewater treatment.</title>
        <authorList>
            <person name="Han S.I."/>
            <person name="Kim J.O."/>
            <person name="Lee Y.R."/>
            <person name="Ekpeghere K.I."/>
            <person name="Koh S.C."/>
            <person name="Whang K.S."/>
        </authorList>
    </citation>
    <scope>NUCLEOTIDE SEQUENCE [LARGE SCALE GENOMIC DNA]</scope>
    <source>
        <strain evidence="11 12">KACC 17565</strain>
    </source>
</reference>
<feature type="transmembrane region" description="Helical" evidence="8">
    <location>
        <begin position="741"/>
        <end position="764"/>
    </location>
</feature>
<dbReference type="InterPro" id="IPR013525">
    <property type="entry name" value="ABC2_TM"/>
</dbReference>
<feature type="transmembrane region" description="Helical" evidence="8">
    <location>
        <begin position="911"/>
        <end position="931"/>
    </location>
</feature>
<dbReference type="Proteomes" id="UP001364472">
    <property type="component" value="Unassembled WGS sequence"/>
</dbReference>
<dbReference type="RefSeq" id="WP_337333876.1">
    <property type="nucleotide sequence ID" value="NZ_JBBDHC010000001.1"/>
</dbReference>
<dbReference type="Gene3D" id="3.40.50.300">
    <property type="entry name" value="P-loop containing nucleotide triphosphate hydrolases"/>
    <property type="match status" value="2"/>
</dbReference>
<dbReference type="AlphaFoldDB" id="A0AAW9R1Z7"/>
<dbReference type="PROSITE" id="PS00211">
    <property type="entry name" value="ABC_TRANSPORTER_1"/>
    <property type="match status" value="1"/>
</dbReference>
<evidence type="ECO:0000256" key="6">
    <source>
        <dbReference type="ARBA" id="ARBA00023136"/>
    </source>
</evidence>
<dbReference type="InterPro" id="IPR017871">
    <property type="entry name" value="ABC_transporter-like_CS"/>
</dbReference>